<dbReference type="InterPro" id="IPR001905">
    <property type="entry name" value="Ammonium_transpt"/>
</dbReference>
<proteinExistence type="inferred from homology"/>
<evidence type="ECO:0000256" key="3">
    <source>
        <dbReference type="ARBA" id="ARBA00022448"/>
    </source>
</evidence>
<dbReference type="EMBL" id="AAUX01000001">
    <property type="protein sequence ID" value="EAV46658.1"/>
    <property type="molecule type" value="Genomic_DNA"/>
</dbReference>
<evidence type="ECO:0000313" key="13">
    <source>
        <dbReference type="Proteomes" id="UP000054262"/>
    </source>
</evidence>
<feature type="transmembrane region" description="Helical" evidence="10">
    <location>
        <begin position="389"/>
        <end position="411"/>
    </location>
</feature>
<feature type="transmembrane region" description="Helical" evidence="10">
    <location>
        <begin position="164"/>
        <end position="186"/>
    </location>
</feature>
<evidence type="ECO:0000256" key="1">
    <source>
        <dbReference type="ARBA" id="ARBA00004651"/>
    </source>
</evidence>
<evidence type="ECO:0000256" key="9">
    <source>
        <dbReference type="ARBA" id="ARBA00050025"/>
    </source>
</evidence>
<accession>A0P548</accession>
<feature type="transmembrane region" description="Helical" evidence="10">
    <location>
        <begin position="46"/>
        <end position="67"/>
    </location>
</feature>
<dbReference type="NCBIfam" id="TIGR00836">
    <property type="entry name" value="amt"/>
    <property type="match status" value="1"/>
</dbReference>
<evidence type="ECO:0000256" key="8">
    <source>
        <dbReference type="ARBA" id="ARBA00023177"/>
    </source>
</evidence>
<sequence>MTKLFSKLSMTGLLGLLMTGFSNIALSEEMAAVMEEVATINSGDTAWMIMATILVLIMAIPGLALFYGGLVRSKNMLSVLMQVFVTFSLMSVIWVVFGYSLAFTEGPYNDYVGGFSAAFLNGITGDSVSGSIPEYVFVTFQLTFFALTPALIVGAFAERVKFSSLLVFLTGWALLVYAPICHMVWGGGIISQMGAVDFAGGTVVHINAGIAALVGAIVLGKRIGYGKESMAPHNLPFTMIGASLLWAGWFGFNVGSELAADGTAGLVMINTQVATAAAVIGWIAMEWLAKGKPSMLGGASGAIAGLVAITPACAVVGPMGAIVLGVIASIIAYWAVTSLKIALGYDDALDVFGIHGVAGIVGALGLAVLMAPQFGGAGFDDGVTMMSQFIVQAKSIGITIVWCGVISYILFKIIDATMGLRVSEEDERTGLDSTSHGETAYRS</sequence>
<feature type="transmembrane region" description="Helical" evidence="10">
    <location>
        <begin position="135"/>
        <end position="157"/>
    </location>
</feature>
<feature type="transmembrane region" description="Helical" evidence="10">
    <location>
        <begin position="295"/>
        <end position="312"/>
    </location>
</feature>
<evidence type="ECO:0000256" key="4">
    <source>
        <dbReference type="ARBA" id="ARBA00022475"/>
    </source>
</evidence>
<comment type="caution">
    <text evidence="12">The sequence shown here is derived from an EMBL/GenBank/DDBJ whole genome shotgun (WGS) entry which is preliminary data.</text>
</comment>
<dbReference type="GO" id="GO:0005886">
    <property type="term" value="C:plasma membrane"/>
    <property type="evidence" value="ECO:0007669"/>
    <property type="project" value="UniProtKB-SubCell"/>
</dbReference>
<keyword evidence="4" id="KW-1003">Cell membrane</keyword>
<dbReference type="Proteomes" id="UP000054262">
    <property type="component" value="Unassembled WGS sequence"/>
</dbReference>
<evidence type="ECO:0000256" key="6">
    <source>
        <dbReference type="ARBA" id="ARBA00022989"/>
    </source>
</evidence>
<feature type="transmembrane region" description="Helical" evidence="10">
    <location>
        <begin position="264"/>
        <end position="283"/>
    </location>
</feature>
<feature type="transmembrane region" description="Helical" evidence="10">
    <location>
        <begin position="198"/>
        <end position="219"/>
    </location>
</feature>
<dbReference type="FunFam" id="1.10.3430.10:FF:000007">
    <property type="entry name" value="Ammonium transporter"/>
    <property type="match status" value="1"/>
</dbReference>
<gene>
    <name evidence="12" type="ORF">MB2181_01255</name>
</gene>
<evidence type="ECO:0000313" key="12">
    <source>
        <dbReference type="EMBL" id="EAV46658.1"/>
    </source>
</evidence>
<protein>
    <recommendedName>
        <fullName evidence="9 10">Ammonium transporter</fullName>
    </recommendedName>
</protein>
<organism evidence="12 13">
    <name type="scientific">Methylophilales bacterium HTCC2181</name>
    <dbReference type="NCBI Taxonomy" id="383631"/>
    <lineage>
        <taxon>Bacteria</taxon>
        <taxon>Pseudomonadati</taxon>
        <taxon>Pseudomonadota</taxon>
        <taxon>Betaproteobacteria</taxon>
        <taxon>Nitrosomonadales</taxon>
        <taxon>OM43 clade</taxon>
    </lineage>
</organism>
<feature type="transmembrane region" description="Helical" evidence="10">
    <location>
        <begin position="318"/>
        <end position="336"/>
    </location>
</feature>
<dbReference type="PANTHER" id="PTHR43029:SF10">
    <property type="entry name" value="AMMONIUM TRANSPORTER MEP2"/>
    <property type="match status" value="1"/>
</dbReference>
<keyword evidence="3 10" id="KW-0813">Transport</keyword>
<evidence type="ECO:0000256" key="10">
    <source>
        <dbReference type="RuleBase" id="RU362002"/>
    </source>
</evidence>
<evidence type="ECO:0000256" key="5">
    <source>
        <dbReference type="ARBA" id="ARBA00022692"/>
    </source>
</evidence>
<keyword evidence="7 10" id="KW-0472">Membrane</keyword>
<dbReference type="PANTHER" id="PTHR43029">
    <property type="entry name" value="AMMONIUM TRANSPORTER MEP2"/>
    <property type="match status" value="1"/>
</dbReference>
<dbReference type="InterPro" id="IPR018047">
    <property type="entry name" value="Ammonium_transpt_CS"/>
</dbReference>
<feature type="transmembrane region" description="Helical" evidence="10">
    <location>
        <begin position="79"/>
        <end position="102"/>
    </location>
</feature>
<feature type="transmembrane region" description="Helical" evidence="10">
    <location>
        <begin position="348"/>
        <end position="369"/>
    </location>
</feature>
<feature type="transmembrane region" description="Helical" evidence="10">
    <location>
        <begin position="231"/>
        <end position="252"/>
    </location>
</feature>
<dbReference type="OrthoDB" id="9814202at2"/>
<dbReference type="InterPro" id="IPR029020">
    <property type="entry name" value="Ammonium/urea_transptr"/>
</dbReference>
<keyword evidence="13" id="KW-1185">Reference proteome</keyword>
<comment type="subcellular location">
    <subcellularLocation>
        <location evidence="1 10">Cell membrane</location>
        <topology evidence="1 10">Multi-pass membrane protein</topology>
    </subcellularLocation>
</comment>
<evidence type="ECO:0000256" key="2">
    <source>
        <dbReference type="ARBA" id="ARBA00005887"/>
    </source>
</evidence>
<name>A0P548_9PROT</name>
<dbReference type="GO" id="GO:0008519">
    <property type="term" value="F:ammonium channel activity"/>
    <property type="evidence" value="ECO:0007669"/>
    <property type="project" value="InterPro"/>
</dbReference>
<dbReference type="Pfam" id="PF00909">
    <property type="entry name" value="Ammonium_transp"/>
    <property type="match status" value="1"/>
</dbReference>
<dbReference type="PROSITE" id="PS01219">
    <property type="entry name" value="AMMONIUM_TRANSP"/>
    <property type="match status" value="1"/>
</dbReference>
<evidence type="ECO:0000256" key="7">
    <source>
        <dbReference type="ARBA" id="ARBA00023136"/>
    </source>
</evidence>
<keyword evidence="5 10" id="KW-0812">Transmembrane</keyword>
<dbReference type="AlphaFoldDB" id="A0P548"/>
<dbReference type="InterPro" id="IPR024041">
    <property type="entry name" value="NH4_transpt_AmtB-like_dom"/>
</dbReference>
<reference evidence="12 13" key="1">
    <citation type="submission" date="2006-11" db="EMBL/GenBank/DDBJ databases">
        <authorList>
            <person name="Giovannoni S."/>
            <person name="Vergin K."/>
            <person name="Ferriera S."/>
            <person name="Johnson J."/>
            <person name="Kravitz S."/>
            <person name="Beeson K."/>
            <person name="Sutton G."/>
            <person name="Rogers Y.-H."/>
            <person name="Friedman R."/>
            <person name="Frazier M."/>
            <person name="Venter J.C."/>
        </authorList>
    </citation>
    <scope>NUCLEOTIDE SEQUENCE [LARGE SCALE GENOMIC DNA]</scope>
    <source>
        <strain evidence="12 13">HTCC2181</strain>
    </source>
</reference>
<comment type="similarity">
    <text evidence="2 10">Belongs to the ammonia transporter channel (TC 1.A.11.2) family.</text>
</comment>
<feature type="domain" description="Ammonium transporter AmtB-like" evidence="11">
    <location>
        <begin position="46"/>
        <end position="441"/>
    </location>
</feature>
<dbReference type="SUPFAM" id="SSF111352">
    <property type="entry name" value="Ammonium transporter"/>
    <property type="match status" value="1"/>
</dbReference>
<keyword evidence="8 10" id="KW-0924">Ammonia transport</keyword>
<keyword evidence="6 10" id="KW-1133">Transmembrane helix</keyword>
<dbReference type="Gene3D" id="1.10.3430.10">
    <property type="entry name" value="Ammonium transporter AmtB like domains"/>
    <property type="match status" value="1"/>
</dbReference>
<evidence type="ECO:0000259" key="11">
    <source>
        <dbReference type="Pfam" id="PF00909"/>
    </source>
</evidence>